<sequence length="44" mass="4898">MGVGGWGRRELGIRSWGLGKKGVGSWEARVRFLRVLSGRKCKPL</sequence>
<protein>
    <submittedName>
        <fullName evidence="1">Uncharacterized protein</fullName>
    </submittedName>
</protein>
<organism evidence="1 2">
    <name type="scientific">Desertifilum tharense IPPAS B-1220</name>
    <dbReference type="NCBI Taxonomy" id="1781255"/>
    <lineage>
        <taxon>Bacteria</taxon>
        <taxon>Bacillati</taxon>
        <taxon>Cyanobacteriota</taxon>
        <taxon>Cyanophyceae</taxon>
        <taxon>Desertifilales</taxon>
        <taxon>Desertifilaceae</taxon>
        <taxon>Desertifilum</taxon>
    </lineage>
</organism>
<dbReference type="Proteomes" id="UP000095472">
    <property type="component" value="Chromosome"/>
</dbReference>
<name>A0ACD5GUM2_9CYAN</name>
<keyword evidence="2" id="KW-1185">Reference proteome</keyword>
<evidence type="ECO:0000313" key="2">
    <source>
        <dbReference type="Proteomes" id="UP000095472"/>
    </source>
</evidence>
<dbReference type="EMBL" id="CP182909">
    <property type="protein sequence ID" value="XPM63886.1"/>
    <property type="molecule type" value="Genomic_DNA"/>
</dbReference>
<proteinExistence type="predicted"/>
<gene>
    <name evidence="1" type="ORF">BH720_032935</name>
</gene>
<accession>A0ACD5GUM2</accession>
<evidence type="ECO:0000313" key="1">
    <source>
        <dbReference type="EMBL" id="XPM63886.1"/>
    </source>
</evidence>
<reference evidence="1 2" key="1">
    <citation type="journal article" date="2016" name="Genome Announc.">
        <title>Draft Genome Sequence of the Thermotolerant Cyanobacterium Desertifilum sp. IPPAS B-1220.</title>
        <authorList>
            <person name="Mironov K.S."/>
            <person name="Sinetova M.A."/>
            <person name="Bolatkhan K."/>
            <person name="Zayadan B.K."/>
            <person name="Ustinova V.V."/>
            <person name="Kupriyanova E.V."/>
            <person name="Skrypnik A.N."/>
            <person name="Gogoleva N.E."/>
            <person name="Gogolev Y.V."/>
            <person name="Los D.A."/>
        </authorList>
    </citation>
    <scope>NUCLEOTIDE SEQUENCE [LARGE SCALE GENOMIC DNA]</scope>
    <source>
        <strain evidence="1 2">IPPAS B-1220</strain>
    </source>
</reference>